<feature type="coiled-coil region" evidence="1">
    <location>
        <begin position="2"/>
        <end position="29"/>
    </location>
</feature>
<sequence length="158" mass="17868">MEQKLIEQAEQLKDLLRTLNRKFRQYMMAQTVGCGLTVPQLHLMQELFQNPGITLGELSIRLGLAKSTVSGIVDRLEKQNKVIRKRNEQDRRVVHIDLSPQVKELGHNISLMRTNYLASLLASMTQEEITGLLTGLEKINQLMMQETNGPGSADPDLD</sequence>
<dbReference type="InterPro" id="IPR039422">
    <property type="entry name" value="MarR/SlyA-like"/>
</dbReference>
<dbReference type="SUPFAM" id="SSF46785">
    <property type="entry name" value="Winged helix' DNA-binding domain"/>
    <property type="match status" value="1"/>
</dbReference>
<keyword evidence="3" id="KW-0238">DNA-binding</keyword>
<proteinExistence type="predicted"/>
<dbReference type="GO" id="GO:0003700">
    <property type="term" value="F:DNA-binding transcription factor activity"/>
    <property type="evidence" value="ECO:0007669"/>
    <property type="project" value="InterPro"/>
</dbReference>
<dbReference type="GO" id="GO:0003677">
    <property type="term" value="F:DNA binding"/>
    <property type="evidence" value="ECO:0007669"/>
    <property type="project" value="UniProtKB-KW"/>
</dbReference>
<reference evidence="4" key="1">
    <citation type="submission" date="2016-11" db="EMBL/GenBank/DDBJ databases">
        <authorList>
            <person name="Varghese N."/>
            <person name="Submissions S."/>
        </authorList>
    </citation>
    <scope>NUCLEOTIDE SEQUENCE [LARGE SCALE GENOMIC DNA]</scope>
    <source>
        <strain evidence="4">DSM 12395</strain>
    </source>
</reference>
<dbReference type="GO" id="GO:0006950">
    <property type="term" value="P:response to stress"/>
    <property type="evidence" value="ECO:0007669"/>
    <property type="project" value="TreeGrafter"/>
</dbReference>
<dbReference type="PROSITE" id="PS50995">
    <property type="entry name" value="HTH_MARR_2"/>
    <property type="match status" value="1"/>
</dbReference>
<keyword evidence="4" id="KW-1185">Reference proteome</keyword>
<dbReference type="InterPro" id="IPR000835">
    <property type="entry name" value="HTH_MarR-typ"/>
</dbReference>
<gene>
    <name evidence="3" type="ORF">SAMN02745133_01620</name>
</gene>
<keyword evidence="1" id="KW-0175">Coiled coil</keyword>
<dbReference type="OrthoDB" id="49580at2"/>
<dbReference type="InterPro" id="IPR036390">
    <property type="entry name" value="WH_DNA-bd_sf"/>
</dbReference>
<dbReference type="EMBL" id="FQUY01000010">
    <property type="protein sequence ID" value="SHF01409.1"/>
    <property type="molecule type" value="Genomic_DNA"/>
</dbReference>
<evidence type="ECO:0000259" key="2">
    <source>
        <dbReference type="PROSITE" id="PS50995"/>
    </source>
</evidence>
<evidence type="ECO:0000313" key="4">
    <source>
        <dbReference type="Proteomes" id="UP000184148"/>
    </source>
</evidence>
<dbReference type="PANTHER" id="PTHR33164">
    <property type="entry name" value="TRANSCRIPTIONAL REGULATOR, MARR FAMILY"/>
    <property type="match status" value="1"/>
</dbReference>
<protein>
    <submittedName>
        <fullName evidence="3">DNA-binding transcriptional regulator, MarR family</fullName>
    </submittedName>
</protein>
<dbReference type="Pfam" id="PF01047">
    <property type="entry name" value="MarR"/>
    <property type="match status" value="1"/>
</dbReference>
<dbReference type="PANTHER" id="PTHR33164:SF89">
    <property type="entry name" value="MARR FAMILY REGULATORY PROTEIN"/>
    <property type="match status" value="1"/>
</dbReference>
<accession>A0A1M4Y6V4</accession>
<dbReference type="SMART" id="SM00347">
    <property type="entry name" value="HTH_MARR"/>
    <property type="match status" value="1"/>
</dbReference>
<evidence type="ECO:0000313" key="3">
    <source>
        <dbReference type="EMBL" id="SHF01409.1"/>
    </source>
</evidence>
<feature type="domain" description="HTH marR-type" evidence="2">
    <location>
        <begin position="9"/>
        <end position="141"/>
    </location>
</feature>
<dbReference type="STRING" id="1121429.SAMN02745133_01620"/>
<name>A0A1M4Y6V4_9FIRM</name>
<dbReference type="AlphaFoldDB" id="A0A1M4Y6V4"/>
<organism evidence="3 4">
    <name type="scientific">Desulforamulus putei DSM 12395</name>
    <dbReference type="NCBI Taxonomy" id="1121429"/>
    <lineage>
        <taxon>Bacteria</taxon>
        <taxon>Bacillati</taxon>
        <taxon>Bacillota</taxon>
        <taxon>Clostridia</taxon>
        <taxon>Eubacteriales</taxon>
        <taxon>Peptococcaceae</taxon>
        <taxon>Desulforamulus</taxon>
    </lineage>
</organism>
<dbReference type="Gene3D" id="1.10.10.10">
    <property type="entry name" value="Winged helix-like DNA-binding domain superfamily/Winged helix DNA-binding domain"/>
    <property type="match status" value="1"/>
</dbReference>
<dbReference type="RefSeq" id="WP_073238421.1">
    <property type="nucleotide sequence ID" value="NZ_FQUY01000010.1"/>
</dbReference>
<dbReference type="Proteomes" id="UP000184148">
    <property type="component" value="Unassembled WGS sequence"/>
</dbReference>
<dbReference type="PRINTS" id="PR00598">
    <property type="entry name" value="HTHMARR"/>
</dbReference>
<dbReference type="InterPro" id="IPR036388">
    <property type="entry name" value="WH-like_DNA-bd_sf"/>
</dbReference>
<evidence type="ECO:0000256" key="1">
    <source>
        <dbReference type="SAM" id="Coils"/>
    </source>
</evidence>